<evidence type="ECO:0000313" key="4">
    <source>
        <dbReference type="Proteomes" id="UP001576784"/>
    </source>
</evidence>
<feature type="domain" description="HTH cro/C1-type" evidence="2">
    <location>
        <begin position="36"/>
        <end position="91"/>
    </location>
</feature>
<gene>
    <name evidence="3" type="ORF">ACE1CI_22520</name>
</gene>
<evidence type="ECO:0000259" key="2">
    <source>
        <dbReference type="PROSITE" id="PS50943"/>
    </source>
</evidence>
<protein>
    <submittedName>
        <fullName evidence="3">Helix-turn-helix domain-containing protein</fullName>
    </submittedName>
</protein>
<dbReference type="SMART" id="SM00530">
    <property type="entry name" value="HTH_XRE"/>
    <property type="match status" value="1"/>
</dbReference>
<accession>A0ABV4XVD9</accession>
<dbReference type="Proteomes" id="UP001576784">
    <property type="component" value="Unassembled WGS sequence"/>
</dbReference>
<dbReference type="Gene3D" id="1.10.260.40">
    <property type="entry name" value="lambda repressor-like DNA-binding domains"/>
    <property type="match status" value="1"/>
</dbReference>
<evidence type="ECO:0000313" key="3">
    <source>
        <dbReference type="EMBL" id="MFB2895691.1"/>
    </source>
</evidence>
<proteinExistence type="predicted"/>
<keyword evidence="4" id="KW-1185">Reference proteome</keyword>
<dbReference type="PROSITE" id="PS50943">
    <property type="entry name" value="HTH_CROC1"/>
    <property type="match status" value="1"/>
</dbReference>
<dbReference type="RefSeq" id="WP_413265326.1">
    <property type="nucleotide sequence ID" value="NZ_JBHFNR010000166.1"/>
</dbReference>
<dbReference type="InterPro" id="IPR010982">
    <property type="entry name" value="Lambda_DNA-bd_dom_sf"/>
</dbReference>
<dbReference type="CDD" id="cd00093">
    <property type="entry name" value="HTH_XRE"/>
    <property type="match status" value="1"/>
</dbReference>
<keyword evidence="1" id="KW-0175">Coiled coil</keyword>
<feature type="coiled-coil region" evidence="1">
    <location>
        <begin position="36"/>
        <end position="67"/>
    </location>
</feature>
<dbReference type="Pfam" id="PF01381">
    <property type="entry name" value="HTH_3"/>
    <property type="match status" value="1"/>
</dbReference>
<comment type="caution">
    <text evidence="3">The sequence shown here is derived from an EMBL/GenBank/DDBJ whole genome shotgun (WGS) entry which is preliminary data.</text>
</comment>
<sequence length="92" mass="10387">MMSDVEKYIKKRKKFDPEFAEGFESGYASFKIGVLLAQAREEAGITKKELARKLNKHQSLISRIENHAENVGISTLEKYANALGKKITIEIS</sequence>
<dbReference type="InterPro" id="IPR001387">
    <property type="entry name" value="Cro/C1-type_HTH"/>
</dbReference>
<dbReference type="SUPFAM" id="SSF47413">
    <property type="entry name" value="lambda repressor-like DNA-binding domains"/>
    <property type="match status" value="1"/>
</dbReference>
<dbReference type="EMBL" id="JBHFNR010000166">
    <property type="protein sequence ID" value="MFB2895691.1"/>
    <property type="molecule type" value="Genomic_DNA"/>
</dbReference>
<reference evidence="3 4" key="1">
    <citation type="submission" date="2024-09" db="EMBL/GenBank/DDBJ databases">
        <title>Floridaenema gen nov. (Aerosakkonemataceae, Aerosakkonematales ord. nov., Cyanobacteria) from benthic tropical and subtropical fresh waters, with the description of four new species.</title>
        <authorList>
            <person name="Moretto J.A."/>
            <person name="Berthold D.E."/>
            <person name="Lefler F.W."/>
            <person name="Huang I.-S."/>
            <person name="Laughinghouse H. IV."/>
        </authorList>
    </citation>
    <scope>NUCLEOTIDE SEQUENCE [LARGE SCALE GENOMIC DNA]</scope>
    <source>
        <strain evidence="3 4">BLCC-F50</strain>
    </source>
</reference>
<evidence type="ECO:0000256" key="1">
    <source>
        <dbReference type="SAM" id="Coils"/>
    </source>
</evidence>
<name>A0ABV4XVD9_9CYAN</name>
<organism evidence="3 4">
    <name type="scientific">Floridaenema flaviceps BLCC-F50</name>
    <dbReference type="NCBI Taxonomy" id="3153642"/>
    <lineage>
        <taxon>Bacteria</taxon>
        <taxon>Bacillati</taxon>
        <taxon>Cyanobacteriota</taxon>
        <taxon>Cyanophyceae</taxon>
        <taxon>Oscillatoriophycideae</taxon>
        <taxon>Aerosakkonematales</taxon>
        <taxon>Aerosakkonemataceae</taxon>
        <taxon>Floridanema</taxon>
        <taxon>Floridanema flaviceps</taxon>
    </lineage>
</organism>